<evidence type="ECO:0000256" key="5">
    <source>
        <dbReference type="ARBA" id="ARBA00022691"/>
    </source>
</evidence>
<dbReference type="Gene3D" id="3.40.50.150">
    <property type="entry name" value="Vaccinia Virus protein VP39"/>
    <property type="match status" value="1"/>
</dbReference>
<feature type="domain" description="DNA methylase adenine-specific" evidence="7">
    <location>
        <begin position="7"/>
        <end position="225"/>
    </location>
</feature>
<protein>
    <recommendedName>
        <fullName evidence="2">site-specific DNA-methyltransferase (adenine-specific)</fullName>
        <ecNumber evidence="2">2.1.1.72</ecNumber>
    </recommendedName>
</protein>
<dbReference type="EMBL" id="QVLS01000012">
    <property type="protein sequence ID" value="RFP77247.1"/>
    <property type="molecule type" value="Genomic_DNA"/>
</dbReference>
<dbReference type="SUPFAM" id="SSF53335">
    <property type="entry name" value="S-adenosyl-L-methionine-dependent methyltransferases"/>
    <property type="match status" value="1"/>
</dbReference>
<evidence type="ECO:0000256" key="2">
    <source>
        <dbReference type="ARBA" id="ARBA00011900"/>
    </source>
</evidence>
<name>A0A372EFT4_9BURK</name>
<dbReference type="GO" id="GO:0009007">
    <property type="term" value="F:site-specific DNA-methyltransferase (adenine-specific) activity"/>
    <property type="evidence" value="ECO:0007669"/>
    <property type="project" value="UniProtKB-EC"/>
</dbReference>
<evidence type="ECO:0000313" key="9">
    <source>
        <dbReference type="EMBL" id="RFP77247.1"/>
    </source>
</evidence>
<keyword evidence="10" id="KW-1185">Reference proteome</keyword>
<keyword evidence="5" id="KW-0949">S-adenosyl-L-methionine</keyword>
<dbReference type="Pfam" id="PF02384">
    <property type="entry name" value="N6_Mtase"/>
    <property type="match status" value="1"/>
</dbReference>
<accession>A0A372EFT4</accession>
<dbReference type="Pfam" id="PF22837">
    <property type="entry name" value="M_Eco57I_C"/>
    <property type="match status" value="1"/>
</dbReference>
<evidence type="ECO:0000313" key="10">
    <source>
        <dbReference type="Proteomes" id="UP000261931"/>
    </source>
</evidence>
<reference evidence="9 10" key="1">
    <citation type="submission" date="2018-08" db="EMBL/GenBank/DDBJ databases">
        <title>Hydrogenophaga sp. LA-38 isolated from sludge.</title>
        <authorList>
            <person name="Im W.-T."/>
        </authorList>
    </citation>
    <scope>NUCLEOTIDE SEQUENCE [LARGE SCALE GENOMIC DNA]</scope>
    <source>
        <strain evidence="9 10">LA-38</strain>
    </source>
</reference>
<comment type="similarity">
    <text evidence="1">Belongs to the N(4)/N(6)-methyltransferase family.</text>
</comment>
<dbReference type="RefSeq" id="WP_116960459.1">
    <property type="nucleotide sequence ID" value="NZ_QVLS01000012.1"/>
</dbReference>
<organism evidence="9 10">
    <name type="scientific">Hydrogenophaga borbori</name>
    <dbReference type="NCBI Taxonomy" id="2294117"/>
    <lineage>
        <taxon>Bacteria</taxon>
        <taxon>Pseudomonadati</taxon>
        <taxon>Pseudomonadota</taxon>
        <taxon>Betaproteobacteria</taxon>
        <taxon>Burkholderiales</taxon>
        <taxon>Comamonadaceae</taxon>
        <taxon>Hydrogenophaga</taxon>
    </lineage>
</organism>
<gene>
    <name evidence="9" type="ORF">DY262_17985</name>
</gene>
<comment type="catalytic activity">
    <reaction evidence="6">
        <text>a 2'-deoxyadenosine in DNA + S-adenosyl-L-methionine = an N(6)-methyl-2'-deoxyadenosine in DNA + S-adenosyl-L-homocysteine + H(+)</text>
        <dbReference type="Rhea" id="RHEA:15197"/>
        <dbReference type="Rhea" id="RHEA-COMP:12418"/>
        <dbReference type="Rhea" id="RHEA-COMP:12419"/>
        <dbReference type="ChEBI" id="CHEBI:15378"/>
        <dbReference type="ChEBI" id="CHEBI:57856"/>
        <dbReference type="ChEBI" id="CHEBI:59789"/>
        <dbReference type="ChEBI" id="CHEBI:90615"/>
        <dbReference type="ChEBI" id="CHEBI:90616"/>
        <dbReference type="EC" id="2.1.1.72"/>
    </reaction>
</comment>
<evidence type="ECO:0000256" key="3">
    <source>
        <dbReference type="ARBA" id="ARBA00022603"/>
    </source>
</evidence>
<evidence type="ECO:0000256" key="6">
    <source>
        <dbReference type="ARBA" id="ARBA00047942"/>
    </source>
</evidence>
<dbReference type="InterPro" id="IPR003356">
    <property type="entry name" value="DNA_methylase_A-5"/>
</dbReference>
<comment type="caution">
    <text evidence="9">The sequence shown here is derived from an EMBL/GenBank/DDBJ whole genome shotgun (WGS) entry which is preliminary data.</text>
</comment>
<dbReference type="GO" id="GO:0003677">
    <property type="term" value="F:DNA binding"/>
    <property type="evidence" value="ECO:0007669"/>
    <property type="project" value="InterPro"/>
</dbReference>
<evidence type="ECO:0000259" key="7">
    <source>
        <dbReference type="Pfam" id="PF02384"/>
    </source>
</evidence>
<dbReference type="GO" id="GO:0008170">
    <property type="term" value="F:N-methyltransferase activity"/>
    <property type="evidence" value="ECO:0007669"/>
    <property type="project" value="InterPro"/>
</dbReference>
<keyword evidence="3 9" id="KW-0489">Methyltransferase</keyword>
<dbReference type="PANTHER" id="PTHR33841:SF5">
    <property type="entry name" value="DNA METHYLASE (MODIFICATION METHYLASE) (METHYLTRANSFERASE)-RELATED"/>
    <property type="match status" value="1"/>
</dbReference>
<dbReference type="CDD" id="cd02440">
    <property type="entry name" value="AdoMet_MTases"/>
    <property type="match status" value="1"/>
</dbReference>
<dbReference type="PANTHER" id="PTHR33841">
    <property type="entry name" value="DNA METHYLTRANSFERASE YEEA-RELATED"/>
    <property type="match status" value="1"/>
</dbReference>
<dbReference type="PRINTS" id="PR00507">
    <property type="entry name" value="N12N6MTFRASE"/>
</dbReference>
<evidence type="ECO:0000256" key="1">
    <source>
        <dbReference type="ARBA" id="ARBA00006594"/>
    </source>
</evidence>
<evidence type="ECO:0000256" key="4">
    <source>
        <dbReference type="ARBA" id="ARBA00022679"/>
    </source>
</evidence>
<dbReference type="InterPro" id="IPR029063">
    <property type="entry name" value="SAM-dependent_MTases_sf"/>
</dbReference>
<sequence length="553" mass="61266">MNFKENETEDKLRGGYYTPPDVARFLSRWVLCAQPESILEPSCGDGAFFRALNGLSTSKLAVTGVERLAGEAAKARKAATALKLRSAQVVRADFLQWAHERLDAGASFDAVTGNPPYIRYQYLDEEDQRLSEQLFARFSLAFTKHTNAWVPFVIACVALLSPGGRLAMVIPSELMHVLHAGSLRKFLLEQSRRVLMVDPNELLFEAALQGTVLLMVEKKATSSDQSEGVAIHAAPDNSFLNGDPEQLFRTAKYVSGGVLNGKWMKVLLEPAELAVFEKAEALPSVKRFCDVATVDVGIVTGANKFFLVDDNTVAQYGLEKFVRPMFGRSEHCPGVVYDQRVHEANRQRGLPTNFFSIAKDANVARLPKRVREYIQLGESQKLHTRYKCRVRSPWFSVPSVYATPIGLLKRSHNYPRLILNPLGAYTTDTAYRITPLPDGPAAGKLVYCFINSLTALTAELEGRHYGGGVLELVPSEIEKLLVPLPAVRPNLAKLDEAVRAGTCPLQLLKTQDDKVLTAAGLTQDEAELLRHALIRIRSRRHRLLGEVAVRDGE</sequence>
<dbReference type="AlphaFoldDB" id="A0A372EFT4"/>
<keyword evidence="4 9" id="KW-0808">Transferase</keyword>
<dbReference type="InterPro" id="IPR050953">
    <property type="entry name" value="N4_N6_ade-DNA_methylase"/>
</dbReference>
<dbReference type="GO" id="GO:0032259">
    <property type="term" value="P:methylation"/>
    <property type="evidence" value="ECO:0007669"/>
    <property type="project" value="UniProtKB-KW"/>
</dbReference>
<dbReference type="Proteomes" id="UP000261931">
    <property type="component" value="Unassembled WGS sequence"/>
</dbReference>
<dbReference type="EC" id="2.1.1.72" evidence="2"/>
<dbReference type="InterPro" id="IPR054520">
    <property type="entry name" value="M_Eco57I_C"/>
</dbReference>
<proteinExistence type="inferred from homology"/>
<feature type="domain" description="Type II methyltransferase M.Eco57I C-terminal" evidence="8">
    <location>
        <begin position="261"/>
        <end position="516"/>
    </location>
</feature>
<evidence type="ECO:0000259" key="8">
    <source>
        <dbReference type="Pfam" id="PF22837"/>
    </source>
</evidence>